<dbReference type="GO" id="GO:0004565">
    <property type="term" value="F:beta-galactosidase activity"/>
    <property type="evidence" value="ECO:0007669"/>
    <property type="project" value="InterPro"/>
</dbReference>
<dbReference type="Pfam" id="PF21317">
    <property type="entry name" value="BetaGal_ABD_1"/>
    <property type="match status" value="1"/>
</dbReference>
<evidence type="ECO:0000259" key="7">
    <source>
        <dbReference type="Pfam" id="PF21317"/>
    </source>
</evidence>
<evidence type="ECO:0000256" key="2">
    <source>
        <dbReference type="ARBA" id="ARBA00022801"/>
    </source>
</evidence>
<dbReference type="InterPro" id="IPR048912">
    <property type="entry name" value="BetaGal1-like_ABD1"/>
</dbReference>
<evidence type="ECO:0000256" key="5">
    <source>
        <dbReference type="RuleBase" id="RU003679"/>
    </source>
</evidence>
<reference evidence="9" key="1">
    <citation type="journal article" date="2014" name="Int. J. Syst. Evol. Microbiol.">
        <title>Complete genome sequence of Corynebacterium casei LMG S-19264T (=DSM 44701T), isolated from a smear-ripened cheese.</title>
        <authorList>
            <consortium name="US DOE Joint Genome Institute (JGI-PGF)"/>
            <person name="Walter F."/>
            <person name="Albersmeier A."/>
            <person name="Kalinowski J."/>
            <person name="Ruckert C."/>
        </authorList>
    </citation>
    <scope>NUCLEOTIDE SEQUENCE</scope>
    <source>
        <strain evidence="9">CCM 8433</strain>
    </source>
</reference>
<proteinExistence type="inferred from homology"/>
<evidence type="ECO:0000256" key="3">
    <source>
        <dbReference type="ARBA" id="ARBA00023295"/>
    </source>
</evidence>
<dbReference type="InterPro" id="IPR017853">
    <property type="entry name" value="GH"/>
</dbReference>
<protein>
    <submittedName>
        <fullName evidence="9">Glycosyl hydrolase</fullName>
    </submittedName>
</protein>
<evidence type="ECO:0000313" key="10">
    <source>
        <dbReference type="Proteomes" id="UP000622610"/>
    </source>
</evidence>
<feature type="active site" description="Proton donor" evidence="4">
    <location>
        <position position="155"/>
    </location>
</feature>
<dbReference type="PIRSF" id="PIRSF006336">
    <property type="entry name" value="B-gal"/>
    <property type="match status" value="1"/>
</dbReference>
<keyword evidence="3" id="KW-0326">Glycosidase</keyword>
<feature type="domain" description="Glycoside hydrolase 35 catalytic" evidence="6">
    <location>
        <begin position="9"/>
        <end position="328"/>
    </location>
</feature>
<dbReference type="EMBL" id="BMDT01000003">
    <property type="protein sequence ID" value="GGI65332.1"/>
    <property type="molecule type" value="Genomic_DNA"/>
</dbReference>
<feature type="domain" description="Beta-galactosidase galactose-binding" evidence="8">
    <location>
        <begin position="505"/>
        <end position="564"/>
    </location>
</feature>
<dbReference type="InterPro" id="IPR001944">
    <property type="entry name" value="Glycoside_Hdrlase_35"/>
</dbReference>
<dbReference type="PRINTS" id="PR00742">
    <property type="entry name" value="GLHYDRLASE35"/>
</dbReference>
<dbReference type="InterPro" id="IPR026283">
    <property type="entry name" value="B-gal_1-like"/>
</dbReference>
<dbReference type="InterPro" id="IPR048913">
    <property type="entry name" value="BetaGal_gal-bd"/>
</dbReference>
<keyword evidence="10" id="KW-1185">Reference proteome</keyword>
<name>A0A917N619_9ENTE</name>
<dbReference type="GO" id="GO:0005975">
    <property type="term" value="P:carbohydrate metabolic process"/>
    <property type="evidence" value="ECO:0007669"/>
    <property type="project" value="InterPro"/>
</dbReference>
<keyword evidence="2 9" id="KW-0378">Hydrolase</keyword>
<evidence type="ECO:0000259" key="6">
    <source>
        <dbReference type="Pfam" id="PF01301"/>
    </source>
</evidence>
<comment type="similarity">
    <text evidence="1 5">Belongs to the glycosyl hydrolase 35 family.</text>
</comment>
<dbReference type="SUPFAM" id="SSF51445">
    <property type="entry name" value="(Trans)glycosidases"/>
    <property type="match status" value="1"/>
</dbReference>
<dbReference type="PANTHER" id="PTHR23421">
    <property type="entry name" value="BETA-GALACTOSIDASE RELATED"/>
    <property type="match status" value="1"/>
</dbReference>
<dbReference type="RefSeq" id="WP_188367170.1">
    <property type="nucleotide sequence ID" value="NZ_BMDT01000003.1"/>
</dbReference>
<feature type="domain" description="Beta-galactosidase 1-like first all-beta" evidence="7">
    <location>
        <begin position="376"/>
        <end position="486"/>
    </location>
</feature>
<dbReference type="SUPFAM" id="SSF49785">
    <property type="entry name" value="Galactose-binding domain-like"/>
    <property type="match status" value="1"/>
</dbReference>
<dbReference type="InterPro" id="IPR031330">
    <property type="entry name" value="Gly_Hdrlase_35_cat"/>
</dbReference>
<dbReference type="InterPro" id="IPR008979">
    <property type="entry name" value="Galactose-bd-like_sf"/>
</dbReference>
<dbReference type="Gene3D" id="2.60.120.260">
    <property type="entry name" value="Galactose-binding domain-like"/>
    <property type="match status" value="2"/>
</dbReference>
<feature type="active site" description="Nucleophile" evidence="4">
    <location>
        <position position="237"/>
    </location>
</feature>
<evidence type="ECO:0000256" key="4">
    <source>
        <dbReference type="PIRSR" id="PIRSR006336-1"/>
    </source>
</evidence>
<organism evidence="9 10">
    <name type="scientific">Enterococcus alcedinis</name>
    <dbReference type="NCBI Taxonomy" id="1274384"/>
    <lineage>
        <taxon>Bacteria</taxon>
        <taxon>Bacillati</taxon>
        <taxon>Bacillota</taxon>
        <taxon>Bacilli</taxon>
        <taxon>Lactobacillales</taxon>
        <taxon>Enterococcaceae</taxon>
        <taxon>Enterococcus</taxon>
    </lineage>
</organism>
<reference evidence="9" key="2">
    <citation type="submission" date="2020-09" db="EMBL/GenBank/DDBJ databases">
        <authorList>
            <person name="Sun Q."/>
            <person name="Sedlacek I."/>
        </authorList>
    </citation>
    <scope>NUCLEOTIDE SEQUENCE</scope>
    <source>
        <strain evidence="9">CCM 8433</strain>
    </source>
</reference>
<evidence type="ECO:0000256" key="1">
    <source>
        <dbReference type="ARBA" id="ARBA00009809"/>
    </source>
</evidence>
<gene>
    <name evidence="9" type="ORF">GCM10011482_09860</name>
</gene>
<evidence type="ECO:0000259" key="8">
    <source>
        <dbReference type="Pfam" id="PF21467"/>
    </source>
</evidence>
<dbReference type="Proteomes" id="UP000622610">
    <property type="component" value="Unassembled WGS sequence"/>
</dbReference>
<dbReference type="Gene3D" id="3.20.20.80">
    <property type="entry name" value="Glycosidases"/>
    <property type="match status" value="1"/>
</dbReference>
<dbReference type="AlphaFoldDB" id="A0A917N619"/>
<sequence>MHFEIKEEFYFDGKPERIISGAIHYFRITPGKWRQSLHNLKAMGGNTVETYVPWNMHEPKKGEFNFEGIADLPKFLDIATELGLYIILRPAPYICAEWDFGGFPAWLLEECDRVRSRDPKYMAAVDAYYKELIPRVTDYQFTRGGNLIMMQVENEYGSYSDNKEYLRMNRDLLVKYGVDVPLMTSDGGWDAVLEAGTMMEEGILPTANFGSRAKENFAALERIMTKHNVKKPYMCMEFWDGWFNNWGKPVIRRDPQETAQAFREILELGSVNMFMFHGGTNFAFWNGANESRHEGYVPQVTSYDYDAPLNEYANPTAKYYAFREVVQELYPDKVLPEPIISEAVAYESVEATNKVSLFETLDTVGETTIHDVTKPMEALGQGYGYILYDTVNPIQTHSGRFEIVDANDRVQFYHNNEHVVTQIDDEIGQEIIIKEIGDNDHVQVLVENRGRTNYGPYLTSPRQNKGIRAGVRQDLYFISEWKHTTLPLETDETVDFSRKWKENVPAFYEFNVTIEGEPQDTFLDMSDLGKGVVFVNGVNIGRYWEIGPYYTMYLPHDLLKTGANRITVFETEGKEVTKLTFASEPKIMEPK</sequence>
<comment type="caution">
    <text evidence="9">The sequence shown here is derived from an EMBL/GenBank/DDBJ whole genome shotgun (WGS) entry which is preliminary data.</text>
</comment>
<accession>A0A917N619</accession>
<evidence type="ECO:0000313" key="9">
    <source>
        <dbReference type="EMBL" id="GGI65332.1"/>
    </source>
</evidence>
<dbReference type="Pfam" id="PF21467">
    <property type="entry name" value="BetaGal_gal-bd"/>
    <property type="match status" value="1"/>
</dbReference>
<dbReference type="Pfam" id="PF01301">
    <property type="entry name" value="Glyco_hydro_35"/>
    <property type="match status" value="1"/>
</dbReference>